<name>A0AAD8XYJ1_9STRA</name>
<evidence type="ECO:0000313" key="3">
    <source>
        <dbReference type="Proteomes" id="UP001224775"/>
    </source>
</evidence>
<proteinExistence type="predicted"/>
<dbReference type="Proteomes" id="UP001224775">
    <property type="component" value="Unassembled WGS sequence"/>
</dbReference>
<organism evidence="2 3">
    <name type="scientific">Skeletonema marinoi</name>
    <dbReference type="NCBI Taxonomy" id="267567"/>
    <lineage>
        <taxon>Eukaryota</taxon>
        <taxon>Sar</taxon>
        <taxon>Stramenopiles</taxon>
        <taxon>Ochrophyta</taxon>
        <taxon>Bacillariophyta</taxon>
        <taxon>Coscinodiscophyceae</taxon>
        <taxon>Thalassiosirophycidae</taxon>
        <taxon>Thalassiosirales</taxon>
        <taxon>Skeletonemataceae</taxon>
        <taxon>Skeletonema</taxon>
        <taxon>Skeletonema marinoi-dohrnii complex</taxon>
    </lineage>
</organism>
<protein>
    <submittedName>
        <fullName evidence="2">Uncharacterized protein</fullName>
    </submittedName>
</protein>
<feature type="transmembrane region" description="Helical" evidence="1">
    <location>
        <begin position="36"/>
        <end position="59"/>
    </location>
</feature>
<evidence type="ECO:0000313" key="2">
    <source>
        <dbReference type="EMBL" id="KAK1735798.1"/>
    </source>
</evidence>
<reference evidence="2" key="1">
    <citation type="submission" date="2023-06" db="EMBL/GenBank/DDBJ databases">
        <title>Survivors Of The Sea: Transcriptome response of Skeletonema marinoi to long-term dormancy.</title>
        <authorList>
            <person name="Pinder M.I.M."/>
            <person name="Kourtchenko O."/>
            <person name="Robertson E.K."/>
            <person name="Larsson T."/>
            <person name="Maumus F."/>
            <person name="Osuna-Cruz C.M."/>
            <person name="Vancaester E."/>
            <person name="Stenow R."/>
            <person name="Vandepoele K."/>
            <person name="Ploug H."/>
            <person name="Bruchert V."/>
            <person name="Godhe A."/>
            <person name="Topel M."/>
        </authorList>
    </citation>
    <scope>NUCLEOTIDE SEQUENCE</scope>
    <source>
        <strain evidence="2">R05AC</strain>
    </source>
</reference>
<feature type="transmembrane region" description="Helical" evidence="1">
    <location>
        <begin position="215"/>
        <end position="233"/>
    </location>
</feature>
<accession>A0AAD8XYJ1</accession>
<keyword evidence="1" id="KW-0812">Transmembrane</keyword>
<sequence length="259" mass="28430">MAKNHGETSYQGDDVVVYDEDVPISRELCRSALPSVFAVIAFFLAWIGSLGCEFVQFTLLPTTNYNNNATQNPITVHFGIWYRQSVEFYNYSDSNGGGGYYKVSTCTGYSDDNINIDPSWMAARAFSILVLILGGIALLLALATCCCANHVHVTNINRFNGGIYLLVTLFQGLTLIILSSKLCQNNDDIRQVMGQENVMYSFPDECNLSEGAKCIISATAFWFLAGILSCTSFRAGRKKMEASLVNTDTPSSVEPLLPS</sequence>
<dbReference type="Gene3D" id="1.20.140.150">
    <property type="match status" value="1"/>
</dbReference>
<comment type="caution">
    <text evidence="2">The sequence shown here is derived from an EMBL/GenBank/DDBJ whole genome shotgun (WGS) entry which is preliminary data.</text>
</comment>
<evidence type="ECO:0000256" key="1">
    <source>
        <dbReference type="SAM" id="Phobius"/>
    </source>
</evidence>
<feature type="transmembrane region" description="Helical" evidence="1">
    <location>
        <begin position="159"/>
        <end position="178"/>
    </location>
</feature>
<keyword evidence="1" id="KW-0472">Membrane</keyword>
<feature type="transmembrane region" description="Helical" evidence="1">
    <location>
        <begin position="125"/>
        <end position="147"/>
    </location>
</feature>
<dbReference type="AlphaFoldDB" id="A0AAD8XYJ1"/>
<gene>
    <name evidence="2" type="ORF">QTG54_013504</name>
</gene>
<keyword evidence="3" id="KW-1185">Reference proteome</keyword>
<dbReference type="EMBL" id="JATAAI010000032">
    <property type="protein sequence ID" value="KAK1735798.1"/>
    <property type="molecule type" value="Genomic_DNA"/>
</dbReference>
<keyword evidence="1" id="KW-1133">Transmembrane helix</keyword>